<dbReference type="Gene3D" id="3.20.20.80">
    <property type="entry name" value="Glycosidases"/>
    <property type="match status" value="1"/>
</dbReference>
<dbReference type="InterPro" id="IPR015882">
    <property type="entry name" value="HEX_bac_N"/>
</dbReference>
<accession>A0A9E2L888</accession>
<dbReference type="Gene3D" id="1.20.58.460">
    <property type="entry name" value="Hyaluronidase post-catalytic domain-like"/>
    <property type="match status" value="1"/>
</dbReference>
<dbReference type="GO" id="GO:0005975">
    <property type="term" value="P:carbohydrate metabolic process"/>
    <property type="evidence" value="ECO:0007669"/>
    <property type="project" value="UniProtKB-ARBA"/>
</dbReference>
<evidence type="ECO:0000259" key="5">
    <source>
        <dbReference type="PROSITE" id="PS52009"/>
    </source>
</evidence>
<name>A0A9E2L888_9BACT</name>
<proteinExistence type="inferred from homology"/>
<gene>
    <name evidence="6" type="ORF">H9789_08955</name>
</gene>
<dbReference type="Gene3D" id="2.60.40.1180">
    <property type="entry name" value="Golgi alpha-mannosidase II"/>
    <property type="match status" value="1"/>
</dbReference>
<evidence type="ECO:0000256" key="1">
    <source>
        <dbReference type="ARBA" id="ARBA00022801"/>
    </source>
</evidence>
<evidence type="ECO:0000313" key="6">
    <source>
        <dbReference type="EMBL" id="MBU3853922.1"/>
    </source>
</evidence>
<feature type="active site" description="Proton donor" evidence="3">
    <location>
        <position position="266"/>
    </location>
</feature>
<feature type="domain" description="GH84" evidence="5">
    <location>
        <begin position="151"/>
        <end position="418"/>
    </location>
</feature>
<keyword evidence="4" id="KW-0732">Signal</keyword>
<dbReference type="InterPro" id="IPR051822">
    <property type="entry name" value="Glycosyl_Hydrolase_84"/>
</dbReference>
<evidence type="ECO:0000256" key="2">
    <source>
        <dbReference type="ARBA" id="ARBA00023295"/>
    </source>
</evidence>
<reference evidence="6" key="1">
    <citation type="journal article" date="2021" name="PeerJ">
        <title>Extensive microbial diversity within the chicken gut microbiome revealed by metagenomics and culture.</title>
        <authorList>
            <person name="Gilroy R."/>
            <person name="Ravi A."/>
            <person name="Getino M."/>
            <person name="Pursley I."/>
            <person name="Horton D.L."/>
            <person name="Alikhan N.F."/>
            <person name="Baker D."/>
            <person name="Gharbi K."/>
            <person name="Hall N."/>
            <person name="Watson M."/>
            <person name="Adriaenssens E.M."/>
            <person name="Foster-Nyarko E."/>
            <person name="Jarju S."/>
            <person name="Secka A."/>
            <person name="Antonio M."/>
            <person name="Oren A."/>
            <person name="Chaudhuri R.R."/>
            <person name="La Ragione R."/>
            <person name="Hildebrand F."/>
            <person name="Pallen M.J."/>
        </authorList>
    </citation>
    <scope>NUCLEOTIDE SEQUENCE</scope>
    <source>
        <strain evidence="6">G3-2149</strain>
    </source>
</reference>
<dbReference type="InterPro" id="IPR048162">
    <property type="entry name" value="O-GlcNAcase_BT_4395-like"/>
</dbReference>
<dbReference type="SUPFAM" id="SSF140657">
    <property type="entry name" value="Hyaluronidase post-catalytic domain-like"/>
    <property type="match status" value="1"/>
</dbReference>
<dbReference type="PANTHER" id="PTHR13170:SF16">
    <property type="entry name" value="PROTEIN O-GLCNACASE"/>
    <property type="match status" value="1"/>
</dbReference>
<dbReference type="SUPFAM" id="SSF51445">
    <property type="entry name" value="(Trans)glycosidases"/>
    <property type="match status" value="1"/>
</dbReference>
<comment type="caution">
    <text evidence="6">The sequence shown here is derived from an EMBL/GenBank/DDBJ whole genome shotgun (WGS) entry which is preliminary data.</text>
</comment>
<dbReference type="Proteomes" id="UP000823865">
    <property type="component" value="Unassembled WGS sequence"/>
</dbReference>
<dbReference type="Gene3D" id="3.30.379.10">
    <property type="entry name" value="Chitobiase/beta-hexosaminidase domain 2-like"/>
    <property type="match status" value="1"/>
</dbReference>
<dbReference type="InterPro" id="IPR013780">
    <property type="entry name" value="Glyco_hydro_b"/>
</dbReference>
<dbReference type="SUPFAM" id="SSF55545">
    <property type="entry name" value="beta-N-acetylhexosaminidase-like domain"/>
    <property type="match status" value="1"/>
</dbReference>
<dbReference type="AlphaFoldDB" id="A0A9E2L888"/>
<dbReference type="NCBIfam" id="NF041654">
    <property type="entry name" value="GlcNAcase"/>
    <property type="match status" value="1"/>
</dbReference>
<evidence type="ECO:0000256" key="4">
    <source>
        <dbReference type="SAM" id="SignalP"/>
    </source>
</evidence>
<dbReference type="InterPro" id="IPR011496">
    <property type="entry name" value="O-GlcNAcase_cat"/>
</dbReference>
<dbReference type="EMBL" id="JAHLFU010000188">
    <property type="protein sequence ID" value="MBU3853922.1"/>
    <property type="molecule type" value="Genomic_DNA"/>
</dbReference>
<dbReference type="GO" id="GO:0015929">
    <property type="term" value="F:hexosaminidase activity"/>
    <property type="evidence" value="ECO:0007669"/>
    <property type="project" value="UniProtKB-ARBA"/>
</dbReference>
<comment type="similarity">
    <text evidence="3">Belongs to the glycosyl hydrolase 84 family.</text>
</comment>
<dbReference type="Pfam" id="PF21809">
    <property type="entry name" value="Glyco_hydro_84_hel"/>
    <property type="match status" value="1"/>
</dbReference>
<reference evidence="6" key="2">
    <citation type="submission" date="2021-04" db="EMBL/GenBank/DDBJ databases">
        <authorList>
            <person name="Gilroy R."/>
        </authorList>
    </citation>
    <scope>NUCLEOTIDE SEQUENCE</scope>
    <source>
        <strain evidence="6">G3-2149</strain>
    </source>
</reference>
<dbReference type="InterPro" id="IPR029018">
    <property type="entry name" value="Hex-like_dom2"/>
</dbReference>
<dbReference type="InterPro" id="IPR049478">
    <property type="entry name" value="BT_4395-like_hel"/>
</dbReference>
<keyword evidence="1 3" id="KW-0378">Hydrolase</keyword>
<dbReference type="Pfam" id="PF07555">
    <property type="entry name" value="NAGidase"/>
    <property type="match status" value="1"/>
</dbReference>
<protein>
    <submittedName>
        <fullName evidence="6">Beta-N-acetylglucosaminidase domain-containing protein</fullName>
    </submittedName>
</protein>
<feature type="chain" id="PRO_5038672009" evidence="4">
    <location>
        <begin position="21"/>
        <end position="735"/>
    </location>
</feature>
<keyword evidence="2 3" id="KW-0326">Glycosidase</keyword>
<organism evidence="6 7">
    <name type="scientific">Candidatus Paraprevotella stercoravium</name>
    <dbReference type="NCBI Taxonomy" id="2838725"/>
    <lineage>
        <taxon>Bacteria</taxon>
        <taxon>Pseudomonadati</taxon>
        <taxon>Bacteroidota</taxon>
        <taxon>Bacteroidia</taxon>
        <taxon>Bacteroidales</taxon>
        <taxon>Prevotellaceae</taxon>
        <taxon>Paraprevotella</taxon>
    </lineage>
</organism>
<dbReference type="Pfam" id="PF02838">
    <property type="entry name" value="Glyco_hydro_20b"/>
    <property type="match status" value="1"/>
</dbReference>
<evidence type="ECO:0000256" key="3">
    <source>
        <dbReference type="PROSITE-ProRule" id="PRU01353"/>
    </source>
</evidence>
<dbReference type="PROSITE" id="PS52009">
    <property type="entry name" value="GH84"/>
    <property type="match status" value="1"/>
</dbReference>
<evidence type="ECO:0000313" key="7">
    <source>
        <dbReference type="Proteomes" id="UP000823865"/>
    </source>
</evidence>
<feature type="signal peptide" evidence="4">
    <location>
        <begin position="1"/>
        <end position="20"/>
    </location>
</feature>
<dbReference type="GO" id="GO:1901135">
    <property type="term" value="P:carbohydrate derivative metabolic process"/>
    <property type="evidence" value="ECO:0007669"/>
    <property type="project" value="UniProtKB-ARBA"/>
</dbReference>
<dbReference type="Pfam" id="PF18344">
    <property type="entry name" value="CBM32"/>
    <property type="match status" value="1"/>
</dbReference>
<sequence>MKHYFLPLFCLMLGGASLQAQTNKDLLQPKVQEFQLTENSETLALPESYKLVVAEGSCPHAIEALKQIMPNKEGKAKFQVIVGKKGDKAVKKYDKKIPQKKEGYYLEIQKNRIVIAGADQRGTFYGVQTLRQMIRQGELSLCTIEDYPDIEFRGVVEGFYGTPWSHEARMRQLEFYGKNKMNTYIYGPKDDPYHSSPNWRKPYPEKEATQIHELVEQAARYEVDFVWAIHPGKDIKWTDEDRNALIQKFEAMYQLGVRSFAVFFDDIWGEGTNPTKQAELLNYIDNEFIQKKPDVTPLVMCPTEYNKSWSNLKGGYLTTLGEKLNPSIHIMWTGDRVIACIDKPTLDWINPLIKRKAYIWWNFPVNDYVRDHLLLGPTYGNATDIKDDMSGFVSNPMERAEASKISLYSVADYTWNMDTYDSIKSWKNAIKDLLPQNCSHLEKFASHSSDLGPNGHGFRRDESVDLQPTLKAMIAGEQKAMESVLAECKQLETACDILLADTENPYLIEEIRPWLKQGKLLGEYGQCVLQMIQAIEQKDSTFMTYYNRSRSLQTQMYELDMTENQNPYQPGVKVGSLVLLPSLNEMFTKAITEYNTKNNTTLDAKAEYNPYTLTSDVPQLKIQPVRARHQDVNVSPSNEVIKWPANGYVQIASDKAVGMEQIYIDLGTKDIAGNFRVEVSADGQNWTAVPLTQEAEKTEIVGNIKTPGLSYIRLANNSGKELQVYFKKFTLRVQK</sequence>
<dbReference type="InterPro" id="IPR017853">
    <property type="entry name" value="GH"/>
</dbReference>
<dbReference type="PANTHER" id="PTHR13170">
    <property type="entry name" value="O-GLCNACASE"/>
    <property type="match status" value="1"/>
</dbReference>